<keyword evidence="3" id="KW-0285">Flavoprotein</keyword>
<dbReference type="PIRSF" id="PIRSF000137">
    <property type="entry name" value="Alcohol_oxidase"/>
    <property type="match status" value="1"/>
</dbReference>
<evidence type="ECO:0000256" key="1">
    <source>
        <dbReference type="ARBA" id="ARBA00010790"/>
    </source>
</evidence>
<feature type="domain" description="Glucose-methanol-choline oxidoreductase N-terminal" evidence="5">
    <location>
        <begin position="263"/>
        <end position="277"/>
    </location>
</feature>
<name>A0AA39WHB2_9PEZI</name>
<proteinExistence type="inferred from homology"/>
<evidence type="ECO:0000313" key="7">
    <source>
        <dbReference type="Proteomes" id="UP001175001"/>
    </source>
</evidence>
<organism evidence="6 7">
    <name type="scientific">Lasiodiplodia hormozganensis</name>
    <dbReference type="NCBI Taxonomy" id="869390"/>
    <lineage>
        <taxon>Eukaryota</taxon>
        <taxon>Fungi</taxon>
        <taxon>Dikarya</taxon>
        <taxon>Ascomycota</taxon>
        <taxon>Pezizomycotina</taxon>
        <taxon>Dothideomycetes</taxon>
        <taxon>Dothideomycetes incertae sedis</taxon>
        <taxon>Botryosphaeriales</taxon>
        <taxon>Botryosphaeriaceae</taxon>
        <taxon>Lasiodiplodia</taxon>
    </lineage>
</organism>
<accession>A0AA39WHB2</accession>
<dbReference type="InterPro" id="IPR036188">
    <property type="entry name" value="FAD/NAD-bd_sf"/>
</dbReference>
<dbReference type="InterPro" id="IPR012132">
    <property type="entry name" value="GMC_OxRdtase"/>
</dbReference>
<keyword evidence="7" id="KW-1185">Reference proteome</keyword>
<gene>
    <name evidence="6" type="primary">patE_9</name>
    <name evidence="6" type="ORF">DIS24_g11851</name>
</gene>
<dbReference type="Gene3D" id="3.50.50.60">
    <property type="entry name" value="FAD/NAD(P)-binding domain"/>
    <property type="match status" value="2"/>
</dbReference>
<dbReference type="PANTHER" id="PTHR11552">
    <property type="entry name" value="GLUCOSE-METHANOL-CHOLINE GMC OXIDOREDUCTASE"/>
    <property type="match status" value="1"/>
</dbReference>
<dbReference type="GO" id="GO:0050660">
    <property type="term" value="F:flavin adenine dinucleotide binding"/>
    <property type="evidence" value="ECO:0007669"/>
    <property type="project" value="InterPro"/>
</dbReference>
<evidence type="ECO:0000313" key="6">
    <source>
        <dbReference type="EMBL" id="KAK0615403.1"/>
    </source>
</evidence>
<comment type="similarity">
    <text evidence="1 3">Belongs to the GMC oxidoreductase family.</text>
</comment>
<comment type="caution">
    <text evidence="6">The sequence shown here is derived from an EMBL/GenBank/DDBJ whole genome shotgun (WGS) entry which is preliminary data.</text>
</comment>
<dbReference type="Pfam" id="PF05199">
    <property type="entry name" value="GMC_oxred_C"/>
    <property type="match status" value="1"/>
</dbReference>
<dbReference type="AlphaFoldDB" id="A0AA39WHB2"/>
<keyword evidence="2 3" id="KW-0274">FAD</keyword>
<feature type="binding site" evidence="2">
    <location>
        <position position="71"/>
    </location>
    <ligand>
        <name>FAD</name>
        <dbReference type="ChEBI" id="CHEBI:57692"/>
    </ligand>
</feature>
<evidence type="ECO:0000259" key="4">
    <source>
        <dbReference type="PROSITE" id="PS00623"/>
    </source>
</evidence>
<dbReference type="Pfam" id="PF00732">
    <property type="entry name" value="GMC_oxred_N"/>
    <property type="match status" value="1"/>
</dbReference>
<reference evidence="6" key="1">
    <citation type="submission" date="2023-06" db="EMBL/GenBank/DDBJ databases">
        <title>Multi-omics analyses reveal the molecular pathogenesis toolkit of Lasiodiplodia hormozganensis, a cross-kingdom pathogen.</title>
        <authorList>
            <person name="Felix C."/>
            <person name="Meneses R."/>
            <person name="Goncalves M.F.M."/>
            <person name="Tilleman L."/>
            <person name="Duarte A.S."/>
            <person name="Jorrin-Novo J.V."/>
            <person name="Van De Peer Y."/>
            <person name="Deforce D."/>
            <person name="Van Nieuwerburgh F."/>
            <person name="Esteves A.C."/>
            <person name="Alves A."/>
        </authorList>
    </citation>
    <scope>NUCLEOTIDE SEQUENCE</scope>
    <source>
        <strain evidence="6">CBS 339.90</strain>
    </source>
</reference>
<dbReference type="GO" id="GO:0016614">
    <property type="term" value="F:oxidoreductase activity, acting on CH-OH group of donors"/>
    <property type="evidence" value="ECO:0007669"/>
    <property type="project" value="InterPro"/>
</dbReference>
<dbReference type="SUPFAM" id="SSF54373">
    <property type="entry name" value="FAD-linked reductases, C-terminal domain"/>
    <property type="match status" value="1"/>
</dbReference>
<dbReference type="PROSITE" id="PS00624">
    <property type="entry name" value="GMC_OXRED_2"/>
    <property type="match status" value="1"/>
</dbReference>
<sequence>MGDATNGTNGIGGASHTLPALVTSASTFLEQDYDYVIIGGGTAGLVLAARLTENPDEGTGGLVHNIARGKVLGGSSGINYMMYVRGSERDYDDWAVLADDPDWGFANMRQYITKHQTLEPIPDSITNRVAMSTVDVNHGTSGPIHTSFNDTRLDIEDAFILGADQASGITQKPVDAWGGDHYGFYNGLGSVYRTGPLAGKRSYAARGYFEANASRPNLKVLCEAPVSSIILDADNRNAVGVAFTHGGERHEVRARREVLLCAGAIQSPQVLELSGIGKPEVLRKAGVEVKVDLPSVGENFQDHVVAGVGYELAPGIISGDSLWHPDAMAEAQKALMEHAIGPLTATASGQGFVSYKQLATEEELNETIASIRETQKTSSPFQRRQLDLIVNHLEDDRSANVQYILIPAKANLSDESIMDQSKMWLPGNPEKPQIVWGCALQYPVSRGSVHITSADPTAPPNIDPSYLSHPADVAVLASGMKLADRIANSPALAPLLGARTSPAPGVDLQQTAAAAGAVRAWSIGEYHVAGGCAMGDTVDSKLRVKGVGNLRVVDASVFPNHVSGNCQSSVYALAERAADLVKEAW</sequence>
<dbReference type="Proteomes" id="UP001175001">
    <property type="component" value="Unassembled WGS sequence"/>
</dbReference>
<dbReference type="InterPro" id="IPR007867">
    <property type="entry name" value="GMC_OxRtase_C"/>
</dbReference>
<dbReference type="EMBL" id="JAUJDW010000197">
    <property type="protein sequence ID" value="KAK0615403.1"/>
    <property type="molecule type" value="Genomic_DNA"/>
</dbReference>
<evidence type="ECO:0000259" key="5">
    <source>
        <dbReference type="PROSITE" id="PS00624"/>
    </source>
</evidence>
<feature type="binding site" evidence="2">
    <location>
        <position position="226"/>
    </location>
    <ligand>
        <name>FAD</name>
        <dbReference type="ChEBI" id="CHEBI:57692"/>
    </ligand>
</feature>
<dbReference type="SUPFAM" id="SSF51905">
    <property type="entry name" value="FAD/NAD(P)-binding domain"/>
    <property type="match status" value="1"/>
</dbReference>
<dbReference type="PANTHER" id="PTHR11552:SF210">
    <property type="entry name" value="GLUCOSE-METHANOL-CHOLINE OXIDOREDUCTASE N-TERMINAL DOMAIN-CONTAINING PROTEIN-RELATED"/>
    <property type="match status" value="1"/>
</dbReference>
<evidence type="ECO:0000256" key="2">
    <source>
        <dbReference type="PIRSR" id="PIRSR000137-2"/>
    </source>
</evidence>
<dbReference type="Gene3D" id="3.30.560.10">
    <property type="entry name" value="Glucose Oxidase, domain 3"/>
    <property type="match status" value="1"/>
</dbReference>
<feature type="domain" description="Glucose-methanol-choline oxidoreductase N-terminal" evidence="4">
    <location>
        <begin position="69"/>
        <end position="92"/>
    </location>
</feature>
<comment type="cofactor">
    <cofactor evidence="2">
        <name>FAD</name>
        <dbReference type="ChEBI" id="CHEBI:57692"/>
    </cofactor>
</comment>
<dbReference type="InterPro" id="IPR000172">
    <property type="entry name" value="GMC_OxRdtase_N"/>
</dbReference>
<protein>
    <submittedName>
        <fullName evidence="6">Dehydrogenase patE</fullName>
    </submittedName>
</protein>
<dbReference type="PROSITE" id="PS00623">
    <property type="entry name" value="GMC_OXRED_1"/>
    <property type="match status" value="1"/>
</dbReference>
<evidence type="ECO:0000256" key="3">
    <source>
        <dbReference type="RuleBase" id="RU003968"/>
    </source>
</evidence>